<evidence type="ECO:0000313" key="2">
    <source>
        <dbReference type="Proteomes" id="UP001166286"/>
    </source>
</evidence>
<keyword evidence="2" id="KW-1185">Reference proteome</keyword>
<evidence type="ECO:0000313" key="1">
    <source>
        <dbReference type="EMBL" id="KAK0516187.1"/>
    </source>
</evidence>
<reference evidence="1" key="1">
    <citation type="submission" date="2023-03" db="EMBL/GenBank/DDBJ databases">
        <title>Complete genome of Cladonia borealis.</title>
        <authorList>
            <person name="Park H."/>
        </authorList>
    </citation>
    <scope>NUCLEOTIDE SEQUENCE</scope>
    <source>
        <strain evidence="1">ANT050790</strain>
    </source>
</reference>
<proteinExistence type="predicted"/>
<dbReference type="Proteomes" id="UP001166286">
    <property type="component" value="Unassembled WGS sequence"/>
</dbReference>
<dbReference type="AlphaFoldDB" id="A0AA39R766"/>
<gene>
    <name evidence="1" type="ORF">JMJ35_000790</name>
</gene>
<accession>A0AA39R766</accession>
<comment type="caution">
    <text evidence="1">The sequence shown here is derived from an EMBL/GenBank/DDBJ whole genome shotgun (WGS) entry which is preliminary data.</text>
</comment>
<protein>
    <submittedName>
        <fullName evidence="1">Uncharacterized protein</fullName>
    </submittedName>
</protein>
<name>A0AA39R766_9LECA</name>
<sequence>MLPHLSPNRIQRNCIVTAMTGSTLTSSPSPAEQDGEEIVDEGPGKIEVDEAHRCAREVNEDQDASERRLREYYIGGTLTHVGAAGHVDTDGRGLWRRYCRHRRRWW</sequence>
<organism evidence="1 2">
    <name type="scientific">Cladonia borealis</name>
    <dbReference type="NCBI Taxonomy" id="184061"/>
    <lineage>
        <taxon>Eukaryota</taxon>
        <taxon>Fungi</taxon>
        <taxon>Dikarya</taxon>
        <taxon>Ascomycota</taxon>
        <taxon>Pezizomycotina</taxon>
        <taxon>Lecanoromycetes</taxon>
        <taxon>OSLEUM clade</taxon>
        <taxon>Lecanoromycetidae</taxon>
        <taxon>Lecanorales</taxon>
        <taxon>Lecanorineae</taxon>
        <taxon>Cladoniaceae</taxon>
        <taxon>Cladonia</taxon>
    </lineage>
</organism>
<dbReference type="EMBL" id="JAFEKC020000002">
    <property type="protein sequence ID" value="KAK0516187.1"/>
    <property type="molecule type" value="Genomic_DNA"/>
</dbReference>